<keyword evidence="3" id="KW-1185">Reference proteome</keyword>
<feature type="compositionally biased region" description="Polar residues" evidence="1">
    <location>
        <begin position="222"/>
        <end position="231"/>
    </location>
</feature>
<feature type="compositionally biased region" description="Pro residues" evidence="1">
    <location>
        <begin position="177"/>
        <end position="186"/>
    </location>
</feature>
<evidence type="ECO:0000313" key="2">
    <source>
        <dbReference type="EMBL" id="CAK0900811.1"/>
    </source>
</evidence>
<feature type="compositionally biased region" description="Basic and acidic residues" evidence="1">
    <location>
        <begin position="77"/>
        <end position="91"/>
    </location>
</feature>
<dbReference type="EMBL" id="CAUYUJ010020838">
    <property type="protein sequence ID" value="CAK0900811.1"/>
    <property type="molecule type" value="Genomic_DNA"/>
</dbReference>
<organism evidence="2 3">
    <name type="scientific">Prorocentrum cordatum</name>
    <dbReference type="NCBI Taxonomy" id="2364126"/>
    <lineage>
        <taxon>Eukaryota</taxon>
        <taxon>Sar</taxon>
        <taxon>Alveolata</taxon>
        <taxon>Dinophyceae</taxon>
        <taxon>Prorocentrales</taxon>
        <taxon>Prorocentraceae</taxon>
        <taxon>Prorocentrum</taxon>
    </lineage>
</organism>
<sequence length="231" mass="25038">EAFARSDADSSHDGSTGSSYGRSWADQSEDTWPDEQEDAAKRRAFGGATRSARALPPRSPSEPPAGGTAAGAGHQVCEQRRLPGFGDRLEFGEFFPPSSPVEPRKKEKATAPLSNSTRRRKQRQLADKRAAFRELNQEHSDRAVAAAQALGPHHRAAPALERHLHFPRPEAESPRRPAAPWPTPRLDPPKDSAPHGALGAPEQDEEDDEEEAGQQRPGAACPSNSRTLISL</sequence>
<dbReference type="Proteomes" id="UP001189429">
    <property type="component" value="Unassembled WGS sequence"/>
</dbReference>
<evidence type="ECO:0000256" key="1">
    <source>
        <dbReference type="SAM" id="MobiDB-lite"/>
    </source>
</evidence>
<feature type="compositionally biased region" description="Basic and acidic residues" evidence="1">
    <location>
        <begin position="160"/>
        <end position="175"/>
    </location>
</feature>
<feature type="compositionally biased region" description="Basic and acidic residues" evidence="1">
    <location>
        <begin position="124"/>
        <end position="142"/>
    </location>
</feature>
<feature type="compositionally biased region" description="Acidic residues" evidence="1">
    <location>
        <begin position="202"/>
        <end position="212"/>
    </location>
</feature>
<accession>A0ABN9XLR4</accession>
<protein>
    <recommendedName>
        <fullName evidence="4">Ribosome biogenesis protein NOP53</fullName>
    </recommendedName>
</protein>
<feature type="non-terminal residue" evidence="2">
    <location>
        <position position="1"/>
    </location>
</feature>
<comment type="caution">
    <text evidence="2">The sequence shown here is derived from an EMBL/GenBank/DDBJ whole genome shotgun (WGS) entry which is preliminary data.</text>
</comment>
<evidence type="ECO:0008006" key="4">
    <source>
        <dbReference type="Google" id="ProtNLM"/>
    </source>
</evidence>
<name>A0ABN9XLR4_9DINO</name>
<proteinExistence type="predicted"/>
<evidence type="ECO:0000313" key="3">
    <source>
        <dbReference type="Proteomes" id="UP001189429"/>
    </source>
</evidence>
<reference evidence="2" key="1">
    <citation type="submission" date="2023-10" db="EMBL/GenBank/DDBJ databases">
        <authorList>
            <person name="Chen Y."/>
            <person name="Shah S."/>
            <person name="Dougan E. K."/>
            <person name="Thang M."/>
            <person name="Chan C."/>
        </authorList>
    </citation>
    <scope>NUCLEOTIDE SEQUENCE [LARGE SCALE GENOMIC DNA]</scope>
</reference>
<feature type="region of interest" description="Disordered" evidence="1">
    <location>
        <begin position="1"/>
        <end position="231"/>
    </location>
</feature>
<feature type="compositionally biased region" description="Basic and acidic residues" evidence="1">
    <location>
        <begin position="1"/>
        <end position="12"/>
    </location>
</feature>
<gene>
    <name evidence="2" type="ORF">PCOR1329_LOCUS78005</name>
</gene>
<feature type="compositionally biased region" description="Acidic residues" evidence="1">
    <location>
        <begin position="27"/>
        <end position="37"/>
    </location>
</feature>